<proteinExistence type="predicted"/>
<dbReference type="FunFam" id="3.90.190.10:FF:000406">
    <property type="entry name" value="Uncharacterized protein"/>
    <property type="match status" value="1"/>
</dbReference>
<dbReference type="CDD" id="cd14498">
    <property type="entry name" value="DSP"/>
    <property type="match status" value="1"/>
</dbReference>
<dbReference type="InterPro" id="IPR000387">
    <property type="entry name" value="Tyr_Pase_dom"/>
</dbReference>
<dbReference type="InterPro" id="IPR007374">
    <property type="entry name" value="ASCH_domain"/>
</dbReference>
<accession>A0ABD3EWC7</accession>
<dbReference type="Gene3D" id="2.30.130.30">
    <property type="entry name" value="Hypothetical protein"/>
    <property type="match status" value="1"/>
</dbReference>
<organism evidence="5 6">
    <name type="scientific">Phytophthora oleae</name>
    <dbReference type="NCBI Taxonomy" id="2107226"/>
    <lineage>
        <taxon>Eukaryota</taxon>
        <taxon>Sar</taxon>
        <taxon>Stramenopiles</taxon>
        <taxon>Oomycota</taxon>
        <taxon>Peronosporomycetes</taxon>
        <taxon>Peronosporales</taxon>
        <taxon>Peronosporaceae</taxon>
        <taxon>Phytophthora</taxon>
    </lineage>
</organism>
<feature type="domain" description="Tyrosine specific protein phosphatases" evidence="4">
    <location>
        <begin position="117"/>
        <end position="178"/>
    </location>
</feature>
<dbReference type="PROSITE" id="PS00383">
    <property type="entry name" value="TYR_PHOSPHATASE_1"/>
    <property type="match status" value="1"/>
</dbReference>
<dbReference type="Proteomes" id="UP001632037">
    <property type="component" value="Unassembled WGS sequence"/>
</dbReference>
<sequence length="340" mass="37831">MAAADRDGATTWYEAYASGDEEEYEYEEVEIEEMTDDEPMHITNRLFLGSIDAARNVTALKRLRIGEVLALLANGEEAAAVSNHPSVVAEVYTGMSINRTSIEIEDSKNGDLMRRLPEILAKLKEIVKKAERDDTSVLVHCIAGRSRSAAVLATWMLVNDPKQLGVQDVVDRIRIIRPWIEINSYFMRDLHLFHAILTLPDGETLTATNAVQLKDRAFPRLDFGSNLVEGILRGTKTITMRLLSDIESDLNSDLGDIFPLSAVAATTASPDSSSVRSPFAYLRIDQVETRDLNTIDHATLRKSGFGSTHEVLSVLKQFYPSVTASTPLLMLHFRCLCPYN</sequence>
<dbReference type="InterPro" id="IPR020422">
    <property type="entry name" value="TYR_PHOSPHATASE_DUAL_dom"/>
</dbReference>
<dbReference type="InterPro" id="IPR029021">
    <property type="entry name" value="Prot-tyrosine_phosphatase-like"/>
</dbReference>
<dbReference type="PROSITE" id="PS50056">
    <property type="entry name" value="TYR_PHOSPHATASE_2"/>
    <property type="match status" value="1"/>
</dbReference>
<protein>
    <recommendedName>
        <fullName evidence="7">Tyrosine specific protein phosphatases domain-containing protein</fullName>
    </recommendedName>
</protein>
<evidence type="ECO:0000313" key="5">
    <source>
        <dbReference type="EMBL" id="KAL3658815.1"/>
    </source>
</evidence>
<dbReference type="AlphaFoldDB" id="A0ABD3EWC7"/>
<dbReference type="PROSITE" id="PS50054">
    <property type="entry name" value="TYR_PHOSPHATASE_DUAL"/>
    <property type="match status" value="1"/>
</dbReference>
<evidence type="ECO:0000256" key="1">
    <source>
        <dbReference type="ARBA" id="ARBA00022801"/>
    </source>
</evidence>
<comment type="caution">
    <text evidence="5">The sequence shown here is derived from an EMBL/GenBank/DDBJ whole genome shotgun (WGS) entry which is preliminary data.</text>
</comment>
<keyword evidence="6" id="KW-1185">Reference proteome</keyword>
<evidence type="ECO:0000259" key="3">
    <source>
        <dbReference type="PROSITE" id="PS50054"/>
    </source>
</evidence>
<evidence type="ECO:0000256" key="2">
    <source>
        <dbReference type="ARBA" id="ARBA00022912"/>
    </source>
</evidence>
<evidence type="ECO:0008006" key="7">
    <source>
        <dbReference type="Google" id="ProtNLM"/>
    </source>
</evidence>
<keyword evidence="2" id="KW-0904">Protein phosphatase</keyword>
<evidence type="ECO:0000313" key="6">
    <source>
        <dbReference type="Proteomes" id="UP001632037"/>
    </source>
</evidence>
<dbReference type="PANTHER" id="PTHR46377:SF5">
    <property type="entry name" value="DUAL SPECIFICITY PHOSPHATASE"/>
    <property type="match status" value="1"/>
</dbReference>
<dbReference type="PANTHER" id="PTHR46377">
    <property type="entry name" value="DUAL SPECIFICITY PROTEIN PHOSPHATASE 19"/>
    <property type="match status" value="1"/>
</dbReference>
<name>A0ABD3EWC7_9STRA</name>
<keyword evidence="1" id="KW-0378">Hydrolase</keyword>
<gene>
    <name evidence="5" type="ORF">V7S43_016183</name>
</gene>
<dbReference type="Pfam" id="PF00782">
    <property type="entry name" value="DSPc"/>
    <property type="match status" value="1"/>
</dbReference>
<feature type="domain" description="Tyrosine-protein phosphatase" evidence="3">
    <location>
        <begin position="38"/>
        <end position="199"/>
    </location>
</feature>
<dbReference type="SUPFAM" id="SSF52799">
    <property type="entry name" value="(Phosphotyrosine protein) phosphatases II"/>
    <property type="match status" value="1"/>
</dbReference>
<dbReference type="InterPro" id="IPR000340">
    <property type="entry name" value="Dual-sp_phosphatase_cat-dom"/>
</dbReference>
<dbReference type="GO" id="GO:0004721">
    <property type="term" value="F:phosphoprotein phosphatase activity"/>
    <property type="evidence" value="ECO:0007669"/>
    <property type="project" value="UniProtKB-KW"/>
</dbReference>
<dbReference type="EMBL" id="JBIMZQ010000051">
    <property type="protein sequence ID" value="KAL3658815.1"/>
    <property type="molecule type" value="Genomic_DNA"/>
</dbReference>
<reference evidence="5 6" key="1">
    <citation type="submission" date="2024-09" db="EMBL/GenBank/DDBJ databases">
        <title>Genome sequencing and assembly of Phytophthora oleae, isolate VK10A, causative agent of rot of olive drupes.</title>
        <authorList>
            <person name="Conti Taguali S."/>
            <person name="Riolo M."/>
            <person name="La Spada F."/>
            <person name="Cacciola S.O."/>
            <person name="Dionisio G."/>
        </authorList>
    </citation>
    <scope>NUCLEOTIDE SEQUENCE [LARGE SCALE GENOMIC DNA]</scope>
    <source>
        <strain evidence="5 6">VK10A</strain>
    </source>
</reference>
<evidence type="ECO:0000259" key="4">
    <source>
        <dbReference type="PROSITE" id="PS50056"/>
    </source>
</evidence>
<dbReference type="SMART" id="SM00195">
    <property type="entry name" value="DSPc"/>
    <property type="match status" value="1"/>
</dbReference>
<dbReference type="Pfam" id="PF04266">
    <property type="entry name" value="ASCH"/>
    <property type="match status" value="1"/>
</dbReference>
<dbReference type="Gene3D" id="3.90.190.10">
    <property type="entry name" value="Protein tyrosine phosphatase superfamily"/>
    <property type="match status" value="1"/>
</dbReference>
<dbReference type="InterPro" id="IPR016130">
    <property type="entry name" value="Tyr_Pase_AS"/>
</dbReference>